<evidence type="ECO:0000256" key="2">
    <source>
        <dbReference type="SAM" id="MobiDB-lite"/>
    </source>
</evidence>
<evidence type="ECO:0000313" key="3">
    <source>
        <dbReference type="EMBL" id="TFK54376.1"/>
    </source>
</evidence>
<dbReference type="OrthoDB" id="445357at2759"/>
<dbReference type="GO" id="GO:0016973">
    <property type="term" value="P:poly(A)+ mRNA export from nucleus"/>
    <property type="evidence" value="ECO:0007669"/>
    <property type="project" value="TreeGrafter"/>
</dbReference>
<proteinExistence type="predicted"/>
<dbReference type="EMBL" id="ML213506">
    <property type="protein sequence ID" value="TFK54376.1"/>
    <property type="molecule type" value="Genomic_DNA"/>
</dbReference>
<dbReference type="GO" id="GO:0005634">
    <property type="term" value="C:nucleus"/>
    <property type="evidence" value="ECO:0007669"/>
    <property type="project" value="TreeGrafter"/>
</dbReference>
<reference evidence="3 4" key="1">
    <citation type="journal article" date="2019" name="Nat. Ecol. Evol.">
        <title>Megaphylogeny resolves global patterns of mushroom evolution.</title>
        <authorList>
            <person name="Varga T."/>
            <person name="Krizsan K."/>
            <person name="Foldi C."/>
            <person name="Dima B."/>
            <person name="Sanchez-Garcia M."/>
            <person name="Sanchez-Ramirez S."/>
            <person name="Szollosi G.J."/>
            <person name="Szarkandi J.G."/>
            <person name="Papp V."/>
            <person name="Albert L."/>
            <person name="Andreopoulos W."/>
            <person name="Angelini C."/>
            <person name="Antonin V."/>
            <person name="Barry K.W."/>
            <person name="Bougher N.L."/>
            <person name="Buchanan P."/>
            <person name="Buyck B."/>
            <person name="Bense V."/>
            <person name="Catcheside P."/>
            <person name="Chovatia M."/>
            <person name="Cooper J."/>
            <person name="Damon W."/>
            <person name="Desjardin D."/>
            <person name="Finy P."/>
            <person name="Geml J."/>
            <person name="Haridas S."/>
            <person name="Hughes K."/>
            <person name="Justo A."/>
            <person name="Karasinski D."/>
            <person name="Kautmanova I."/>
            <person name="Kiss B."/>
            <person name="Kocsube S."/>
            <person name="Kotiranta H."/>
            <person name="LaButti K.M."/>
            <person name="Lechner B.E."/>
            <person name="Liimatainen K."/>
            <person name="Lipzen A."/>
            <person name="Lukacs Z."/>
            <person name="Mihaltcheva S."/>
            <person name="Morgado L.N."/>
            <person name="Niskanen T."/>
            <person name="Noordeloos M.E."/>
            <person name="Ohm R.A."/>
            <person name="Ortiz-Santana B."/>
            <person name="Ovrebo C."/>
            <person name="Racz N."/>
            <person name="Riley R."/>
            <person name="Savchenko A."/>
            <person name="Shiryaev A."/>
            <person name="Soop K."/>
            <person name="Spirin V."/>
            <person name="Szebenyi C."/>
            <person name="Tomsovsky M."/>
            <person name="Tulloss R.E."/>
            <person name="Uehling J."/>
            <person name="Grigoriev I.V."/>
            <person name="Vagvolgyi C."/>
            <person name="Papp T."/>
            <person name="Martin F.M."/>
            <person name="Miettinen O."/>
            <person name="Hibbett D.S."/>
            <person name="Nagy L.G."/>
        </authorList>
    </citation>
    <scope>NUCLEOTIDE SEQUENCE [LARGE SCALE GENOMIC DNA]</scope>
    <source>
        <strain evidence="3 4">OMC1185</strain>
    </source>
</reference>
<keyword evidence="1" id="KW-0597">Phosphoprotein</keyword>
<sequence>MDSKLKALKVVDLKDILQKASVPLPSKANKADLIAAIQANPAAVAEFEKRNGGGSSKPPAPAPEAGASTLQASVPNAVAAGAPSLSSKAASKRATTAHASAVASEPSVPASSATPEADTPAPDSKTDAAKSAEDEELRKRKARAARFGLPLVEKAADTPAAVNGRKKDTKAVPAKAAQPTEQDPEILKRRAARFGIRKDAASEKSNGKKRPAPAEVDPEELEKRRKRAERFGIPFTGEAKA</sequence>
<dbReference type="STRING" id="5364.A0A5C3ND69"/>
<dbReference type="PANTHER" id="PTHR46551:SF1">
    <property type="entry name" value="SAP DOMAIN-CONTAINING RIBONUCLEOPROTEIN"/>
    <property type="match status" value="1"/>
</dbReference>
<keyword evidence="4" id="KW-1185">Reference proteome</keyword>
<dbReference type="AlphaFoldDB" id="A0A5C3ND69"/>
<evidence type="ECO:0000256" key="1">
    <source>
        <dbReference type="ARBA" id="ARBA00022553"/>
    </source>
</evidence>
<dbReference type="InterPro" id="IPR052240">
    <property type="entry name" value="SAP_domain_ribonucleoprotein"/>
</dbReference>
<dbReference type="Proteomes" id="UP000305948">
    <property type="component" value="Unassembled WGS sequence"/>
</dbReference>
<organism evidence="3 4">
    <name type="scientific">Heliocybe sulcata</name>
    <dbReference type="NCBI Taxonomy" id="5364"/>
    <lineage>
        <taxon>Eukaryota</taxon>
        <taxon>Fungi</taxon>
        <taxon>Dikarya</taxon>
        <taxon>Basidiomycota</taxon>
        <taxon>Agaricomycotina</taxon>
        <taxon>Agaricomycetes</taxon>
        <taxon>Gloeophyllales</taxon>
        <taxon>Gloeophyllaceae</taxon>
        <taxon>Heliocybe</taxon>
    </lineage>
</organism>
<feature type="compositionally biased region" description="Basic and acidic residues" evidence="2">
    <location>
        <begin position="124"/>
        <end position="138"/>
    </location>
</feature>
<name>A0A5C3ND69_9AGAM</name>
<gene>
    <name evidence="3" type="ORF">OE88DRAFT_1655027</name>
</gene>
<accession>A0A5C3ND69</accession>
<dbReference type="PANTHER" id="PTHR46551">
    <property type="entry name" value="SAP DOMAIN-CONTAINING RIBONUCLEOPROTEIN"/>
    <property type="match status" value="1"/>
</dbReference>
<feature type="region of interest" description="Disordered" evidence="2">
    <location>
        <begin position="47"/>
        <end position="241"/>
    </location>
</feature>
<protein>
    <submittedName>
        <fullName evidence="3">Uncharacterized protein</fullName>
    </submittedName>
</protein>
<feature type="compositionally biased region" description="Low complexity" evidence="2">
    <location>
        <begin position="79"/>
        <end position="117"/>
    </location>
</feature>
<evidence type="ECO:0000313" key="4">
    <source>
        <dbReference type="Proteomes" id="UP000305948"/>
    </source>
</evidence>
<feature type="compositionally biased region" description="Basic and acidic residues" evidence="2">
    <location>
        <begin position="196"/>
        <end position="206"/>
    </location>
</feature>